<dbReference type="PANTHER" id="PTHR32385:SF15">
    <property type="entry name" value="INOSITOL PHOSPHOCERAMIDE MANNOSYLTRANSFERASE 1"/>
    <property type="match status" value="1"/>
</dbReference>
<reference evidence="5 6" key="1">
    <citation type="submission" date="2019-03" db="EMBL/GenBank/DDBJ databases">
        <title>Sequencing 23 genomes of Wallemia ichthyophaga.</title>
        <authorList>
            <person name="Gostincar C."/>
        </authorList>
    </citation>
    <scope>NUCLEOTIDE SEQUENCE [LARGE SCALE GENOMIC DNA]</scope>
    <source>
        <strain evidence="5 6">EXF-8621</strain>
    </source>
</reference>
<dbReference type="AlphaFoldDB" id="A0A4T0GAP2"/>
<evidence type="ECO:0000256" key="1">
    <source>
        <dbReference type="ARBA" id="ARBA00009003"/>
    </source>
</evidence>
<gene>
    <name evidence="5" type="ORF">E3P90_01029</name>
</gene>
<organism evidence="5 6">
    <name type="scientific">Wallemia ichthyophaga</name>
    <dbReference type="NCBI Taxonomy" id="245174"/>
    <lineage>
        <taxon>Eukaryota</taxon>
        <taxon>Fungi</taxon>
        <taxon>Dikarya</taxon>
        <taxon>Basidiomycota</taxon>
        <taxon>Wallemiomycotina</taxon>
        <taxon>Wallemiomycetes</taxon>
        <taxon>Wallemiales</taxon>
        <taxon>Wallemiaceae</taxon>
        <taxon>Wallemia</taxon>
    </lineage>
</organism>
<feature type="transmembrane region" description="Helical" evidence="4">
    <location>
        <begin position="305"/>
        <end position="326"/>
    </location>
</feature>
<keyword evidence="4" id="KW-1133">Transmembrane helix</keyword>
<feature type="compositionally biased region" description="Polar residues" evidence="3">
    <location>
        <begin position="536"/>
        <end position="559"/>
    </location>
</feature>
<dbReference type="GO" id="GO:0000030">
    <property type="term" value="F:mannosyltransferase activity"/>
    <property type="evidence" value="ECO:0007669"/>
    <property type="project" value="TreeGrafter"/>
</dbReference>
<keyword evidence="4" id="KW-0812">Transmembrane</keyword>
<evidence type="ECO:0000256" key="4">
    <source>
        <dbReference type="SAM" id="Phobius"/>
    </source>
</evidence>
<comment type="similarity">
    <text evidence="1">Belongs to the glycosyltransferase 32 family.</text>
</comment>
<feature type="compositionally biased region" description="Polar residues" evidence="3">
    <location>
        <begin position="590"/>
        <end position="603"/>
    </location>
</feature>
<comment type="caution">
    <text evidence="5">The sequence shown here is derived from an EMBL/GenBank/DDBJ whole genome shotgun (WGS) entry which is preliminary data.</text>
</comment>
<dbReference type="PANTHER" id="PTHR32385">
    <property type="entry name" value="MANNOSYL PHOSPHORYLINOSITOL CERAMIDE SYNTHASE"/>
    <property type="match status" value="1"/>
</dbReference>
<evidence type="ECO:0000313" key="6">
    <source>
        <dbReference type="Proteomes" id="UP000306954"/>
    </source>
</evidence>
<evidence type="ECO:0000256" key="3">
    <source>
        <dbReference type="SAM" id="MobiDB-lite"/>
    </source>
</evidence>
<feature type="region of interest" description="Disordered" evidence="3">
    <location>
        <begin position="442"/>
        <end position="473"/>
    </location>
</feature>
<dbReference type="InterPro" id="IPR029044">
    <property type="entry name" value="Nucleotide-diphossugar_trans"/>
</dbReference>
<dbReference type="Gene3D" id="3.90.550.20">
    <property type="match status" value="1"/>
</dbReference>
<evidence type="ECO:0000256" key="2">
    <source>
        <dbReference type="ARBA" id="ARBA00022679"/>
    </source>
</evidence>
<keyword evidence="2" id="KW-0808">Transferase</keyword>
<accession>A0A4T0GAP2</accession>
<dbReference type="GO" id="GO:0051999">
    <property type="term" value="P:mannosyl-inositol phosphorylceramide biosynthetic process"/>
    <property type="evidence" value="ECO:0007669"/>
    <property type="project" value="TreeGrafter"/>
</dbReference>
<name>A0A4T0GAP2_WALIC</name>
<dbReference type="Proteomes" id="UP000306954">
    <property type="component" value="Unassembled WGS sequence"/>
</dbReference>
<feature type="region of interest" description="Disordered" evidence="3">
    <location>
        <begin position="494"/>
        <end position="603"/>
    </location>
</feature>
<dbReference type="InterPro" id="IPR007577">
    <property type="entry name" value="GlycoTrfase_DXD_sugar-bd_CS"/>
</dbReference>
<evidence type="ECO:0000313" key="5">
    <source>
        <dbReference type="EMBL" id="TIB15065.1"/>
    </source>
</evidence>
<dbReference type="SUPFAM" id="SSF53448">
    <property type="entry name" value="Nucleotide-diphospho-sugar transferases"/>
    <property type="match status" value="1"/>
</dbReference>
<dbReference type="Pfam" id="PF04488">
    <property type="entry name" value="Gly_transf_sug"/>
    <property type="match status" value="1"/>
</dbReference>
<dbReference type="InterPro" id="IPR051706">
    <property type="entry name" value="Glycosyltransferase_domain"/>
</dbReference>
<dbReference type="OrthoDB" id="3647at2759"/>
<dbReference type="GO" id="GO:0016020">
    <property type="term" value="C:membrane"/>
    <property type="evidence" value="ECO:0007669"/>
    <property type="project" value="GOC"/>
</dbReference>
<feature type="compositionally biased region" description="Acidic residues" evidence="3">
    <location>
        <begin position="443"/>
        <end position="460"/>
    </location>
</feature>
<evidence type="ECO:0008006" key="7">
    <source>
        <dbReference type="Google" id="ProtNLM"/>
    </source>
</evidence>
<dbReference type="EMBL" id="SPOF01000008">
    <property type="protein sequence ID" value="TIB15065.1"/>
    <property type="molecule type" value="Genomic_DNA"/>
</dbReference>
<dbReference type="FunFam" id="3.90.550.20:FF:000005">
    <property type="entry name" value="Unplaced genomic scaffold supercont1.17, whole genome shotgun sequence"/>
    <property type="match status" value="1"/>
</dbReference>
<proteinExistence type="inferred from homology"/>
<feature type="compositionally biased region" description="Polar residues" evidence="3">
    <location>
        <begin position="511"/>
        <end position="524"/>
    </location>
</feature>
<protein>
    <recommendedName>
        <fullName evidence="7">Mannosyl phosphorylinositol ceramide synthase SUR1</fullName>
    </recommendedName>
</protein>
<keyword evidence="4" id="KW-0472">Membrane</keyword>
<sequence length="603" mass="68718">MFNRRALAITVILLGIFLFCTFTVLTALASYYAVPSDALLHPYPIDMPPFPADPHVQPEDTTNATWSNFDGFAYHVEPRSDKNETIPRILHWTWKDELLPERWRVVRKACMDMHSDYQHILWTDAMSLDFLKRYYPWFVSTFESYPYNIQRADSIRYFILYHYGGTYIDLDIGCRRRVDPLLQYPVVLAKTIPVGVSNDLMFSERKSSFMESVIHNLQTFNHKYFSHYPTVMFSTGPMFISTIYGFWMGNHPDVHKDRDAVRVIPKSLYGKNAKVGTVPDSFFDHYYGSSWHADDAGFITFLGRWGRGLLLIGGFVLFIGVVRLVFYRRRRTSGMRCNSRQMPPPAYLFPDSHFFDWRGQQIPLLPFTNQTSSRPASPSRSSSMAGNLANSIPAILYYPFNPSTWASPTLPQTPLSQSTPGVQSGTLTHLLSYVLPKSWMGSDDYDEVEQDESEEEEQDLDAPPTPFSHHRSTTWARMEFQRAREMELQRIKEGHGSIGGGNGSGSANAHVQQHGSSPRQSQSQKHCHPHPHPIDKNSSSSDTHINSLAQNLRSGQLARNATPPAQASHAHHSHDSHQEEIEALLASLEPQLSQHTHQTQQND</sequence>